<dbReference type="Gene3D" id="3.90.25.10">
    <property type="entry name" value="UDP-galactose 4-epimerase, domain 1"/>
    <property type="match status" value="1"/>
</dbReference>
<evidence type="ECO:0000313" key="5">
    <source>
        <dbReference type="EMBL" id="CAA7270719.1"/>
    </source>
</evidence>
<dbReference type="EMBL" id="CACVBS010000095">
    <property type="protein sequence ID" value="CAA7270719.1"/>
    <property type="molecule type" value="Genomic_DNA"/>
</dbReference>
<gene>
    <name evidence="5" type="ORF">AAE3_LOCUS12963</name>
</gene>
<dbReference type="OrthoDB" id="419598at2759"/>
<dbReference type="Proteomes" id="UP000467700">
    <property type="component" value="Unassembled WGS sequence"/>
</dbReference>
<dbReference type="Pfam" id="PF05368">
    <property type="entry name" value="NmrA"/>
    <property type="match status" value="1"/>
</dbReference>
<comment type="caution">
    <text evidence="5">The sequence shown here is derived from an EMBL/GenBank/DDBJ whole genome shotgun (WGS) entry which is preliminary data.</text>
</comment>
<reference evidence="5 6" key="1">
    <citation type="submission" date="2020-01" db="EMBL/GenBank/DDBJ databases">
        <authorList>
            <person name="Gupta K D."/>
        </authorList>
    </citation>
    <scope>NUCLEOTIDE SEQUENCE [LARGE SCALE GENOMIC DNA]</scope>
</reference>
<evidence type="ECO:0000259" key="4">
    <source>
        <dbReference type="Pfam" id="PF05368"/>
    </source>
</evidence>
<evidence type="ECO:0000256" key="3">
    <source>
        <dbReference type="ARBA" id="ARBA00023002"/>
    </source>
</evidence>
<keyword evidence="6" id="KW-1185">Reference proteome</keyword>
<evidence type="ECO:0000256" key="1">
    <source>
        <dbReference type="ARBA" id="ARBA00006328"/>
    </source>
</evidence>
<comment type="similarity">
    <text evidence="1">Belongs to the NmrA-type oxidoreductase family.</text>
</comment>
<keyword evidence="3" id="KW-0560">Oxidoreductase</keyword>
<feature type="domain" description="NmrA-like" evidence="4">
    <location>
        <begin position="11"/>
        <end position="285"/>
    </location>
</feature>
<evidence type="ECO:0000313" key="6">
    <source>
        <dbReference type="Proteomes" id="UP000467700"/>
    </source>
</evidence>
<dbReference type="InterPro" id="IPR051164">
    <property type="entry name" value="NmrA-like_oxidored"/>
</dbReference>
<dbReference type="InterPro" id="IPR008030">
    <property type="entry name" value="NmrA-like"/>
</dbReference>
<protein>
    <recommendedName>
        <fullName evidence="4">NmrA-like domain-containing protein</fullName>
    </recommendedName>
</protein>
<dbReference type="Gene3D" id="3.40.50.720">
    <property type="entry name" value="NAD(P)-binding Rossmann-like Domain"/>
    <property type="match status" value="1"/>
</dbReference>
<dbReference type="InterPro" id="IPR036291">
    <property type="entry name" value="NAD(P)-bd_dom_sf"/>
</dbReference>
<name>A0A8S0VUR3_CYCAE</name>
<dbReference type="PANTHER" id="PTHR42748:SF30">
    <property type="entry name" value="NMRA-LIKE DOMAIN-CONTAINING PROTEIN"/>
    <property type="match status" value="1"/>
</dbReference>
<dbReference type="PANTHER" id="PTHR42748">
    <property type="entry name" value="NITROGEN METABOLITE REPRESSION PROTEIN NMRA FAMILY MEMBER"/>
    <property type="match status" value="1"/>
</dbReference>
<sequence length="328" mass="36155">MTITSDASAPLVVVGGSTGQQGGSVIRALQESDKAYRIRGLTCDISKPSAKAFAEQGVEMLSVNLVVENKAQVVEAYEGATIVFAMTNFWEHLDKEKELAEGKMFIDAALEAKIPLFIFSSLGSIAEHSGGKYKKVHHFESKAQIASYGHSKASPSFTFVVVQAGFYYTNLTGNQIIRPQGDGTWAAALPCKSDALVPGIDIDEFGLWVRAVIEHEELRDGRELLTCCSQEMSIGEMVDEIAKSICIPARFITIVNNDEFRKAMPEGTPEHVKDALVECWNALSEIGLNYNREDVTRLLPYLSRKTTMFADWVKKKDMPEYGKRGLTS</sequence>
<organism evidence="5 6">
    <name type="scientific">Cyclocybe aegerita</name>
    <name type="common">Black poplar mushroom</name>
    <name type="synonym">Agrocybe aegerita</name>
    <dbReference type="NCBI Taxonomy" id="1973307"/>
    <lineage>
        <taxon>Eukaryota</taxon>
        <taxon>Fungi</taxon>
        <taxon>Dikarya</taxon>
        <taxon>Basidiomycota</taxon>
        <taxon>Agaricomycotina</taxon>
        <taxon>Agaricomycetes</taxon>
        <taxon>Agaricomycetidae</taxon>
        <taxon>Agaricales</taxon>
        <taxon>Agaricineae</taxon>
        <taxon>Bolbitiaceae</taxon>
        <taxon>Cyclocybe</taxon>
    </lineage>
</organism>
<dbReference type="GO" id="GO:0005634">
    <property type="term" value="C:nucleus"/>
    <property type="evidence" value="ECO:0007669"/>
    <property type="project" value="TreeGrafter"/>
</dbReference>
<dbReference type="AlphaFoldDB" id="A0A8S0VUR3"/>
<dbReference type="GO" id="GO:0016491">
    <property type="term" value="F:oxidoreductase activity"/>
    <property type="evidence" value="ECO:0007669"/>
    <property type="project" value="UniProtKB-KW"/>
</dbReference>
<evidence type="ECO:0000256" key="2">
    <source>
        <dbReference type="ARBA" id="ARBA00022857"/>
    </source>
</evidence>
<proteinExistence type="inferred from homology"/>
<accession>A0A8S0VUR3</accession>
<keyword evidence="2" id="KW-0521">NADP</keyword>
<dbReference type="SUPFAM" id="SSF51735">
    <property type="entry name" value="NAD(P)-binding Rossmann-fold domains"/>
    <property type="match status" value="1"/>
</dbReference>